<keyword evidence="3" id="KW-1185">Reference proteome</keyword>
<protein>
    <recommendedName>
        <fullName evidence="4">Reverse transcriptase domain-containing protein</fullName>
    </recommendedName>
</protein>
<evidence type="ECO:0000313" key="3">
    <source>
        <dbReference type="Proteomes" id="UP001148838"/>
    </source>
</evidence>
<dbReference type="PANTHER" id="PTHR47510">
    <property type="entry name" value="REVERSE TRANSCRIPTASE DOMAIN-CONTAINING PROTEIN"/>
    <property type="match status" value="1"/>
</dbReference>
<gene>
    <name evidence="2" type="ORF">ANN_15559</name>
</gene>
<accession>A0ABQ8SGP6</accession>
<dbReference type="EMBL" id="JAJSOF020000027">
    <property type="protein sequence ID" value="KAJ4433300.1"/>
    <property type="molecule type" value="Genomic_DNA"/>
</dbReference>
<dbReference type="PANTHER" id="PTHR47510:SF3">
    <property type="entry name" value="ENDO_EXONUCLEASE_PHOSPHATASE DOMAIN-CONTAINING PROTEIN"/>
    <property type="match status" value="1"/>
</dbReference>
<organism evidence="2 3">
    <name type="scientific">Periplaneta americana</name>
    <name type="common">American cockroach</name>
    <name type="synonym">Blatta americana</name>
    <dbReference type="NCBI Taxonomy" id="6978"/>
    <lineage>
        <taxon>Eukaryota</taxon>
        <taxon>Metazoa</taxon>
        <taxon>Ecdysozoa</taxon>
        <taxon>Arthropoda</taxon>
        <taxon>Hexapoda</taxon>
        <taxon>Insecta</taxon>
        <taxon>Pterygota</taxon>
        <taxon>Neoptera</taxon>
        <taxon>Polyneoptera</taxon>
        <taxon>Dictyoptera</taxon>
        <taxon>Blattodea</taxon>
        <taxon>Blattoidea</taxon>
        <taxon>Blattidae</taxon>
        <taxon>Blattinae</taxon>
        <taxon>Periplaneta</taxon>
    </lineage>
</organism>
<sequence length="743" mass="84228">MANQEIRNTKLKYMHGLIESNVNTRDMWKNINSMGFGNTKGQTQQISISLERLNEHFTTPPTNSTGHTTQRQTMEEPQVVDPLKDRFYISYVTHIDVKKALKRNKSKATGSDDISIAMINKLIDIILPTLAHIFNASLTTSIFPKAWKNVFVRPIPQVKTPTTPNDCRPISILPTLSKALERIVHRQLIDYLNRYELLDTCQSGFRTRHSTATALLEVTEDIRKAMDNYTTYKQPPPPQEQHTLTTDNSKHREARRTVSSVVQQTLTKTRYQRQNALTMTMFRLQQTRVSMSKMGVYVVSDVTYPWAVTSVVERWYGPNVSYVGTCSDTNCELVYCSHWLIRIRKSGLLIPLSCTPPFTRTDRLDTATCTHTLLSTEEHFRTDHAYSADNIGYNVICIRAIFRYDDLVNKKKCSHEVPLSIKSFHFNCYSSLNFLAAANITTSTPIRIHSVGNTVKHRKLAVFRVLLHSCEEITAGSRLFVIHPYEASPVDQFADSRYPSHRLKRVQSSSQPSPVIVLSMSSLRFKRVQSSGQASTVIGSIKSSHRLKQVQSSGQSSQAIVSSEYSHPVIQVQPMSQVSPAIVSSEYSHRVNQVQPSSQASTVIGSIKSSHSLKRVQSSGQSSPAIVSIKTINFFNYYIGCFKIELEKFKLIANLMDDRFTRIRTIATYEEKWVHHSNPDISKQSPCQCRCWAKSVRPLSNGPRFESRTEQPDYGFSVDFHSYVGKYQSGIFIATVHFPSSSL</sequence>
<dbReference type="Proteomes" id="UP001148838">
    <property type="component" value="Unassembled WGS sequence"/>
</dbReference>
<comment type="caution">
    <text evidence="2">The sequence shown here is derived from an EMBL/GenBank/DDBJ whole genome shotgun (WGS) entry which is preliminary data.</text>
</comment>
<evidence type="ECO:0000256" key="1">
    <source>
        <dbReference type="SAM" id="MobiDB-lite"/>
    </source>
</evidence>
<reference evidence="2 3" key="1">
    <citation type="journal article" date="2022" name="Allergy">
        <title>Genome assembly and annotation of Periplaneta americana reveal a comprehensive cockroach allergen profile.</title>
        <authorList>
            <person name="Wang L."/>
            <person name="Xiong Q."/>
            <person name="Saelim N."/>
            <person name="Wang L."/>
            <person name="Nong W."/>
            <person name="Wan A.T."/>
            <person name="Shi M."/>
            <person name="Liu X."/>
            <person name="Cao Q."/>
            <person name="Hui J.H.L."/>
            <person name="Sookrung N."/>
            <person name="Leung T.F."/>
            <person name="Tungtrongchitr A."/>
            <person name="Tsui S.K.W."/>
        </authorList>
    </citation>
    <scope>NUCLEOTIDE SEQUENCE [LARGE SCALE GENOMIC DNA]</scope>
    <source>
        <strain evidence="2">PWHHKU_190912</strain>
    </source>
</reference>
<evidence type="ECO:0000313" key="2">
    <source>
        <dbReference type="EMBL" id="KAJ4433300.1"/>
    </source>
</evidence>
<name>A0ABQ8SGP6_PERAM</name>
<evidence type="ECO:0008006" key="4">
    <source>
        <dbReference type="Google" id="ProtNLM"/>
    </source>
</evidence>
<proteinExistence type="predicted"/>
<feature type="region of interest" description="Disordered" evidence="1">
    <location>
        <begin position="231"/>
        <end position="256"/>
    </location>
</feature>